<evidence type="ECO:0000313" key="4">
    <source>
        <dbReference type="Proteomes" id="UP000077115"/>
    </source>
</evidence>
<gene>
    <name evidence="3" type="ORF">BDEG_20453</name>
</gene>
<evidence type="ECO:0000259" key="2">
    <source>
        <dbReference type="Pfam" id="PF17184"/>
    </source>
</evidence>
<dbReference type="InterPro" id="IPR033421">
    <property type="entry name" value="Rit1_DUSP-like"/>
</dbReference>
<keyword evidence="3" id="KW-0808">Transferase</keyword>
<dbReference type="PIRSF" id="PIRSF007747">
    <property type="entry name" value="Ribosyl_Ptfrase"/>
    <property type="match status" value="1"/>
</dbReference>
<dbReference type="GO" id="GO:0043399">
    <property type="term" value="F:tRNA adenosine(64)-2'-O-ribosylphosphate transferase activity"/>
    <property type="evidence" value="ECO:0007669"/>
    <property type="project" value="InterPro"/>
</dbReference>
<reference evidence="3 4" key="1">
    <citation type="submission" date="2006-10" db="EMBL/GenBank/DDBJ databases">
        <title>The Genome Sequence of Batrachochytrium dendrobatidis JEL423.</title>
        <authorList>
            <consortium name="The Broad Institute Genome Sequencing Platform"/>
            <person name="Birren B."/>
            <person name="Lander E."/>
            <person name="Galagan J."/>
            <person name="Cuomo C."/>
            <person name="Devon K."/>
            <person name="Jaffe D."/>
            <person name="Butler J."/>
            <person name="Alvarez P."/>
            <person name="Gnerre S."/>
            <person name="Grabherr M."/>
            <person name="Kleber M."/>
            <person name="Mauceli E."/>
            <person name="Brockman W."/>
            <person name="Young S."/>
            <person name="LaButti K."/>
            <person name="Sykes S."/>
            <person name="DeCaprio D."/>
            <person name="Crawford M."/>
            <person name="Koehrsen M."/>
            <person name="Engels R."/>
            <person name="Montgomery P."/>
            <person name="Pearson M."/>
            <person name="Howarth C."/>
            <person name="Larson L."/>
            <person name="White J."/>
            <person name="O'Leary S."/>
            <person name="Kodira C."/>
            <person name="Zeng Q."/>
            <person name="Yandava C."/>
            <person name="Alvarado L."/>
            <person name="Longcore J."/>
            <person name="James T."/>
        </authorList>
    </citation>
    <scope>NUCLEOTIDE SEQUENCE [LARGE SCALE GENOMIC DNA]</scope>
    <source>
        <strain evidence="3 4">JEL423</strain>
    </source>
</reference>
<dbReference type="InterPro" id="IPR033449">
    <property type="entry name" value="Rit1_N"/>
</dbReference>
<dbReference type="eggNOG" id="KOG2634">
    <property type="taxonomic scope" value="Eukaryota"/>
</dbReference>
<reference evidence="3 4" key="2">
    <citation type="submission" date="2016-05" db="EMBL/GenBank/DDBJ databases">
        <title>Lineage-specific infection strategies underlie the spectrum of fungal disease in amphibians.</title>
        <authorList>
            <person name="Cuomo C.A."/>
            <person name="Farrer R.A."/>
            <person name="James T."/>
            <person name="Longcore J."/>
            <person name="Birren B."/>
        </authorList>
    </citation>
    <scope>NUCLEOTIDE SEQUENCE [LARGE SCALE GENOMIC DNA]</scope>
    <source>
        <strain evidence="3 4">JEL423</strain>
    </source>
</reference>
<feature type="domain" description="Rit1 DUSP-like" evidence="1">
    <location>
        <begin position="374"/>
        <end position="492"/>
    </location>
</feature>
<dbReference type="InterPro" id="IPR007306">
    <property type="entry name" value="Rit1"/>
</dbReference>
<dbReference type="PANTHER" id="PTHR31811:SF0">
    <property type="entry name" value="TRNA A64-2'-O-RIBOSYLPHOSPHATE TRANSFERASE"/>
    <property type="match status" value="1"/>
</dbReference>
<dbReference type="VEuPathDB" id="FungiDB:BDEG_20453"/>
<feature type="domain" description="Rit1 N-terminal" evidence="2">
    <location>
        <begin position="8"/>
        <end position="301"/>
    </location>
</feature>
<dbReference type="GO" id="GO:0019988">
    <property type="term" value="P:charged-tRNA amino acid modification"/>
    <property type="evidence" value="ECO:0007669"/>
    <property type="project" value="InterPro"/>
</dbReference>
<dbReference type="InterPro" id="IPR029021">
    <property type="entry name" value="Prot-tyrosine_phosphatase-like"/>
</dbReference>
<dbReference type="OrthoDB" id="45256at2759"/>
<evidence type="ECO:0000259" key="1">
    <source>
        <dbReference type="Pfam" id="PF04179"/>
    </source>
</evidence>
<dbReference type="AlphaFoldDB" id="A0A177WA48"/>
<dbReference type="PANTHER" id="PTHR31811">
    <property type="entry name" value="TRNA A64-2'-O-RIBOSYLPHOSPHATE TRANSFERASE"/>
    <property type="match status" value="1"/>
</dbReference>
<sequence length="504" mass="57496">MNAIEQVRNDNKSIYNRFRSIQHDANFVRYVAERIKALPVVANERAGTWYTDPKLRNHETSAYFKSTDGHHGQWDFNLRRLNRPLLELITASTGCILVDITRKGKRFPDSLAKTVPLWCAVINRATQLYRLSVDTDGNQTNSSNLVWDTKLHCPSNVSQSEHAQMSELIDIFAEKLLTSCADLTLIYKQLLKPLRPLWITPVTRMFLGCHQGEQLWNEIKTDLDFYPVICVSASMDPLHMKTSDVPIFPLKTDFVYIQGAADDSEMWAPGLTSSLFWEYINSHELLQSTPQQCHHDIHQLISQSQSDQIQSSMHYSLKKGSAFDWIGDTGIAIGSFHAADPSSCWNEFDVIINCGAREFPENTIYKNAEQGKLYVYLDIPEGKKGQNKLFDCIPAAIQCVQGKFMSQGRRILVHCMQGFLTVLLLLGRDRSVGICLALLVEYMDANWIMSPTGKSCRGQLDKDTIRNRLLYIQRFRMVASPSRATLKKINLYFLETNDHSNRDT</sequence>
<dbReference type="Proteomes" id="UP000077115">
    <property type="component" value="Unassembled WGS sequence"/>
</dbReference>
<organism evidence="3 4">
    <name type="scientific">Batrachochytrium dendrobatidis (strain JEL423)</name>
    <dbReference type="NCBI Taxonomy" id="403673"/>
    <lineage>
        <taxon>Eukaryota</taxon>
        <taxon>Fungi</taxon>
        <taxon>Fungi incertae sedis</taxon>
        <taxon>Chytridiomycota</taxon>
        <taxon>Chytridiomycota incertae sedis</taxon>
        <taxon>Chytridiomycetes</taxon>
        <taxon>Rhizophydiales</taxon>
        <taxon>Rhizophydiales incertae sedis</taxon>
        <taxon>Batrachochytrium</taxon>
    </lineage>
</organism>
<proteinExistence type="predicted"/>
<evidence type="ECO:0000313" key="3">
    <source>
        <dbReference type="EMBL" id="OAJ36261.1"/>
    </source>
</evidence>
<dbReference type="Pfam" id="PF17184">
    <property type="entry name" value="Rit1_C"/>
    <property type="match status" value="1"/>
</dbReference>
<name>A0A177WA48_BATDL</name>
<accession>A0A177WA48</accession>
<dbReference type="Gene3D" id="3.90.190.10">
    <property type="entry name" value="Protein tyrosine phosphatase superfamily"/>
    <property type="match status" value="1"/>
</dbReference>
<protein>
    <submittedName>
        <fullName evidence="3">Initiator tRNA phosphoribosyl transferase</fullName>
    </submittedName>
</protein>
<dbReference type="GO" id="GO:0005737">
    <property type="term" value="C:cytoplasm"/>
    <property type="evidence" value="ECO:0007669"/>
    <property type="project" value="TreeGrafter"/>
</dbReference>
<dbReference type="Pfam" id="PF04179">
    <property type="entry name" value="Init_tRNA_PT"/>
    <property type="match status" value="1"/>
</dbReference>
<dbReference type="SUPFAM" id="SSF52799">
    <property type="entry name" value="(Phosphotyrosine protein) phosphatases II"/>
    <property type="match status" value="1"/>
</dbReference>
<dbReference type="EMBL" id="DS022300">
    <property type="protein sequence ID" value="OAJ36261.1"/>
    <property type="molecule type" value="Genomic_DNA"/>
</dbReference>